<dbReference type="EMBL" id="BQNB010017889">
    <property type="protein sequence ID" value="GJT68330.1"/>
    <property type="molecule type" value="Genomic_DNA"/>
</dbReference>
<dbReference type="Proteomes" id="UP001151760">
    <property type="component" value="Unassembled WGS sequence"/>
</dbReference>
<evidence type="ECO:0008006" key="3">
    <source>
        <dbReference type="Google" id="ProtNLM"/>
    </source>
</evidence>
<name>A0ABQ5FY91_9ASTR</name>
<reference evidence="1" key="1">
    <citation type="journal article" date="2022" name="Int. J. Mol. Sci.">
        <title>Draft Genome of Tanacetum Coccineum: Genomic Comparison of Closely Related Tanacetum-Family Plants.</title>
        <authorList>
            <person name="Yamashiro T."/>
            <person name="Shiraishi A."/>
            <person name="Nakayama K."/>
            <person name="Satake H."/>
        </authorList>
    </citation>
    <scope>NUCLEOTIDE SEQUENCE</scope>
</reference>
<organism evidence="1 2">
    <name type="scientific">Tanacetum coccineum</name>
    <dbReference type="NCBI Taxonomy" id="301880"/>
    <lineage>
        <taxon>Eukaryota</taxon>
        <taxon>Viridiplantae</taxon>
        <taxon>Streptophyta</taxon>
        <taxon>Embryophyta</taxon>
        <taxon>Tracheophyta</taxon>
        <taxon>Spermatophyta</taxon>
        <taxon>Magnoliopsida</taxon>
        <taxon>eudicotyledons</taxon>
        <taxon>Gunneridae</taxon>
        <taxon>Pentapetalae</taxon>
        <taxon>asterids</taxon>
        <taxon>campanulids</taxon>
        <taxon>Asterales</taxon>
        <taxon>Asteraceae</taxon>
        <taxon>Asteroideae</taxon>
        <taxon>Anthemideae</taxon>
        <taxon>Anthemidinae</taxon>
        <taxon>Tanacetum</taxon>
    </lineage>
</organism>
<accession>A0ABQ5FY91</accession>
<keyword evidence="2" id="KW-1185">Reference proteome</keyword>
<evidence type="ECO:0000313" key="1">
    <source>
        <dbReference type="EMBL" id="GJT68330.1"/>
    </source>
</evidence>
<evidence type="ECO:0000313" key="2">
    <source>
        <dbReference type="Proteomes" id="UP001151760"/>
    </source>
</evidence>
<gene>
    <name evidence="1" type="ORF">Tco_1019810</name>
</gene>
<protein>
    <recommendedName>
        <fullName evidence="3">Rubisco LSMT substrate-binding domain-containing protein</fullName>
    </recommendedName>
</protein>
<sequence length="157" mass="17856">MCSMDYNEALCTARISILPIELNLAERARISAINLDDYQLDPLTPPPSPSSLFSMASYQRMLAETDPIQREEVLTAYGMKTGQGSMPDPEIVLTVCMRALEDKSTRVEESSLEAYLDEANYYSLDKFVRSEDRAVMLRRSTTEEEEALKKWFQSNLP</sequence>
<proteinExistence type="predicted"/>
<reference evidence="1" key="2">
    <citation type="submission" date="2022-01" db="EMBL/GenBank/DDBJ databases">
        <authorList>
            <person name="Yamashiro T."/>
            <person name="Shiraishi A."/>
            <person name="Satake H."/>
            <person name="Nakayama K."/>
        </authorList>
    </citation>
    <scope>NUCLEOTIDE SEQUENCE</scope>
</reference>
<comment type="caution">
    <text evidence="1">The sequence shown here is derived from an EMBL/GenBank/DDBJ whole genome shotgun (WGS) entry which is preliminary data.</text>
</comment>